<feature type="non-terminal residue" evidence="2">
    <location>
        <position position="1"/>
    </location>
</feature>
<feature type="compositionally biased region" description="Basic and acidic residues" evidence="1">
    <location>
        <begin position="157"/>
        <end position="193"/>
    </location>
</feature>
<feature type="non-terminal residue" evidence="2">
    <location>
        <position position="193"/>
    </location>
</feature>
<gene>
    <name evidence="2" type="ORF">AVDCRST_MAG12-3407</name>
</gene>
<feature type="region of interest" description="Disordered" evidence="1">
    <location>
        <begin position="28"/>
        <end position="62"/>
    </location>
</feature>
<protein>
    <submittedName>
        <fullName evidence="2">Uncharacterized protein</fullName>
    </submittedName>
</protein>
<feature type="compositionally biased region" description="Basic residues" evidence="1">
    <location>
        <begin position="113"/>
        <end position="123"/>
    </location>
</feature>
<accession>A0A6J4T5K5</accession>
<feature type="compositionally biased region" description="Basic and acidic residues" evidence="1">
    <location>
        <begin position="91"/>
        <end position="105"/>
    </location>
</feature>
<organism evidence="2">
    <name type="scientific">uncultured Rubrobacteraceae bacterium</name>
    <dbReference type="NCBI Taxonomy" id="349277"/>
    <lineage>
        <taxon>Bacteria</taxon>
        <taxon>Bacillati</taxon>
        <taxon>Actinomycetota</taxon>
        <taxon>Rubrobacteria</taxon>
        <taxon>Rubrobacterales</taxon>
        <taxon>Rubrobacteraceae</taxon>
        <taxon>environmental samples</taxon>
    </lineage>
</organism>
<name>A0A6J4T5K5_9ACTN</name>
<dbReference type="EMBL" id="CADCVK010000478">
    <property type="protein sequence ID" value="CAA9514541.1"/>
    <property type="molecule type" value="Genomic_DNA"/>
</dbReference>
<sequence>DRQTGPADHPVRLARGVGGLARRAARRFARSVAQDRQEGLRHRDRHLRGGPGRGPVLRLDRQPGGQVRRALLAAAFHPPQAQEQVVAGQPREGREAHRGWQDEAVRPAGSRAGKGRRPVGRRLRATERRDGAGRPAPGVGEERGGPRVLRSSQQRQQVRDPLQDPGRQKARDQGAAHREVRGDARGAEEDLPL</sequence>
<reference evidence="2" key="1">
    <citation type="submission" date="2020-02" db="EMBL/GenBank/DDBJ databases">
        <authorList>
            <person name="Meier V. D."/>
        </authorList>
    </citation>
    <scope>NUCLEOTIDE SEQUENCE</scope>
    <source>
        <strain evidence="2">AVDCRST_MAG12</strain>
    </source>
</reference>
<evidence type="ECO:0000313" key="2">
    <source>
        <dbReference type="EMBL" id="CAA9514541.1"/>
    </source>
</evidence>
<proteinExistence type="predicted"/>
<dbReference type="AlphaFoldDB" id="A0A6J4T5K5"/>
<feature type="region of interest" description="Disordered" evidence="1">
    <location>
        <begin position="75"/>
        <end position="193"/>
    </location>
</feature>
<feature type="compositionally biased region" description="Low complexity" evidence="1">
    <location>
        <begin position="147"/>
        <end position="156"/>
    </location>
</feature>
<evidence type="ECO:0000256" key="1">
    <source>
        <dbReference type="SAM" id="MobiDB-lite"/>
    </source>
</evidence>